<evidence type="ECO:0000256" key="1">
    <source>
        <dbReference type="SAM" id="SignalP"/>
    </source>
</evidence>
<dbReference type="EMBL" id="CP020083">
    <property type="protein sequence ID" value="ASR52454.1"/>
    <property type="molecule type" value="Genomic_DNA"/>
</dbReference>
<organism evidence="3 4">
    <name type="scientific">Blastomonas fulva</name>
    <dbReference type="NCBI Taxonomy" id="1550728"/>
    <lineage>
        <taxon>Bacteria</taxon>
        <taxon>Pseudomonadati</taxon>
        <taxon>Pseudomonadota</taxon>
        <taxon>Alphaproteobacteria</taxon>
        <taxon>Sphingomonadales</taxon>
        <taxon>Sphingomonadaceae</taxon>
        <taxon>Blastomonas</taxon>
    </lineage>
</organism>
<dbReference type="SUPFAM" id="SSF50199">
    <property type="entry name" value="Staphylococcal nuclease"/>
    <property type="match status" value="1"/>
</dbReference>
<evidence type="ECO:0000313" key="4">
    <source>
        <dbReference type="Proteomes" id="UP000258016"/>
    </source>
</evidence>
<dbReference type="PANTHER" id="PTHR12302:SF26">
    <property type="entry name" value="BLR1266 PROTEIN"/>
    <property type="match status" value="1"/>
</dbReference>
<dbReference type="Pfam" id="PF00565">
    <property type="entry name" value="SNase"/>
    <property type="match status" value="1"/>
</dbReference>
<keyword evidence="1" id="KW-0732">Signal</keyword>
<dbReference type="SMART" id="SM00318">
    <property type="entry name" value="SNc"/>
    <property type="match status" value="1"/>
</dbReference>
<evidence type="ECO:0000313" key="3">
    <source>
        <dbReference type="EMBL" id="ASR52454.1"/>
    </source>
</evidence>
<dbReference type="GeneID" id="303486717"/>
<name>A0ABM6M8X5_9SPHN</name>
<accession>A0ABM6M8X5</accession>
<reference evidence="3 4" key="1">
    <citation type="submission" date="2017-03" db="EMBL/GenBank/DDBJ databases">
        <title>Complete genome sequence of Blastomonas fulva degrading microcsystin LR.</title>
        <authorList>
            <person name="Lee H.-g."/>
            <person name="Jin L."/>
            <person name="oh H.-M."/>
        </authorList>
    </citation>
    <scope>NUCLEOTIDE SEQUENCE [LARGE SCALE GENOMIC DNA]</scope>
    <source>
        <strain evidence="3 4">T2</strain>
    </source>
</reference>
<gene>
    <name evidence="3" type="ORF">B5J99_14125</name>
</gene>
<protein>
    <recommendedName>
        <fullName evidence="2">TNase-like domain-containing protein</fullName>
    </recommendedName>
</protein>
<feature type="chain" id="PRO_5045311429" description="TNase-like domain-containing protein" evidence="1">
    <location>
        <begin position="26"/>
        <end position="234"/>
    </location>
</feature>
<dbReference type="PANTHER" id="PTHR12302">
    <property type="entry name" value="EBNA2 BINDING PROTEIN P100"/>
    <property type="match status" value="1"/>
</dbReference>
<feature type="signal peptide" evidence="1">
    <location>
        <begin position="1"/>
        <end position="25"/>
    </location>
</feature>
<dbReference type="Gene3D" id="2.40.50.90">
    <property type="match status" value="1"/>
</dbReference>
<evidence type="ECO:0000259" key="2">
    <source>
        <dbReference type="PROSITE" id="PS50830"/>
    </source>
</evidence>
<dbReference type="Proteomes" id="UP000258016">
    <property type="component" value="Chromosome"/>
</dbReference>
<dbReference type="InterPro" id="IPR035437">
    <property type="entry name" value="SNase_OB-fold_sf"/>
</dbReference>
<sequence length="234" mass="25678">MPEFARWLSASVAVVVLAASSHAIAQVLTGTATAADGDSLVVGSQRVRLFGIDAPELDQTCQTGGNAWQCGADAKQRLNELVAGQRVDCQITGTDQYGRSLGRCSTEFLELNEAIVELGWAVAYREYSQDYVEAEERAKLRKAGIWNSTFTMPSAHRLANAPKQSDPAPRAIASRPQLSNQSFAGCTIKGNRNRKGQWIYHLPGMPYYDKTRAEEFFCTEVQARAAGYRRAIVQ</sequence>
<dbReference type="PROSITE" id="PS50830">
    <property type="entry name" value="TNASE_3"/>
    <property type="match status" value="1"/>
</dbReference>
<feature type="domain" description="TNase-like" evidence="2">
    <location>
        <begin position="36"/>
        <end position="148"/>
    </location>
</feature>
<keyword evidence="4" id="KW-1185">Reference proteome</keyword>
<proteinExistence type="predicted"/>
<dbReference type="RefSeq" id="WP_117352729.1">
    <property type="nucleotide sequence ID" value="NZ_CP020083.1"/>
</dbReference>
<dbReference type="InterPro" id="IPR016071">
    <property type="entry name" value="Staphylococal_nuclease_OB-fold"/>
</dbReference>